<gene>
    <name evidence="4" type="ORF">H4R18_001347</name>
</gene>
<comment type="caution">
    <text evidence="4">The sequence shown here is derived from an EMBL/GenBank/DDBJ whole genome shotgun (WGS) entry which is preliminary data.</text>
</comment>
<dbReference type="EMBL" id="JANBUL010000034">
    <property type="protein sequence ID" value="KAJ2784034.1"/>
    <property type="molecule type" value="Genomic_DNA"/>
</dbReference>
<dbReference type="Pfam" id="PF12051">
    <property type="entry name" value="DUF3533"/>
    <property type="match status" value="1"/>
</dbReference>
<feature type="domain" description="DUF3533" evidence="3">
    <location>
        <begin position="41"/>
        <end position="404"/>
    </location>
</feature>
<keyword evidence="2" id="KW-0812">Transmembrane</keyword>
<dbReference type="InterPro" id="IPR022703">
    <property type="entry name" value="DUF3533"/>
</dbReference>
<accession>A0A9W8LKS3</accession>
<dbReference type="AlphaFoldDB" id="A0A9W8LKS3"/>
<proteinExistence type="predicted"/>
<keyword evidence="2" id="KW-0472">Membrane</keyword>
<feature type="transmembrane region" description="Helical" evidence="2">
    <location>
        <begin position="230"/>
        <end position="252"/>
    </location>
</feature>
<protein>
    <recommendedName>
        <fullName evidence="3">DUF3533 domain-containing protein</fullName>
    </recommendedName>
</protein>
<organism evidence="4 5">
    <name type="scientific">Coemansia javaensis</name>
    <dbReference type="NCBI Taxonomy" id="2761396"/>
    <lineage>
        <taxon>Eukaryota</taxon>
        <taxon>Fungi</taxon>
        <taxon>Fungi incertae sedis</taxon>
        <taxon>Zoopagomycota</taxon>
        <taxon>Kickxellomycotina</taxon>
        <taxon>Kickxellomycetes</taxon>
        <taxon>Kickxellales</taxon>
        <taxon>Kickxellaceae</taxon>
        <taxon>Coemansia</taxon>
    </lineage>
</organism>
<dbReference type="Proteomes" id="UP001140217">
    <property type="component" value="Unassembled WGS sequence"/>
</dbReference>
<keyword evidence="2" id="KW-1133">Transmembrane helix</keyword>
<evidence type="ECO:0000313" key="5">
    <source>
        <dbReference type="Proteomes" id="UP001140217"/>
    </source>
</evidence>
<dbReference type="InterPro" id="IPR053001">
    <property type="entry name" value="MNNG_permease-like"/>
</dbReference>
<feature type="transmembrane region" description="Helical" evidence="2">
    <location>
        <begin position="37"/>
        <end position="57"/>
    </location>
</feature>
<feature type="transmembrane region" description="Helical" evidence="2">
    <location>
        <begin position="336"/>
        <end position="355"/>
    </location>
</feature>
<name>A0A9W8LKS3_9FUNG</name>
<dbReference type="PANTHER" id="PTHR34814:SF2">
    <property type="entry name" value="DUF3533 DOMAIN-CONTAINING PROTEIN"/>
    <property type="match status" value="1"/>
</dbReference>
<sequence>MAREQQQQQQPRREALRLFSPELRPLRGIFAKSLREMAAVITAVFWVSVCFLYGAGYDTPRYIKDARFVFRSFDDSPAARNLSALIAAGFGRPGVPLLEDYTGRGQYATPRAIDDAVWRGDAWGAVYINAGFGRSLDRALRGGAGYSPERAATLVTQESRHYFKVALATKAAQAALAGVGDPFARQTFRALAAQGAGEAAAVARANPVALVAPFGFTVKNIAPFHFDMSMYMLSVTLSLCMAVGAFIPSNVWKTIEEPLYRQASVAHLIGVRLAVNVAWAAFIAVQAAGCLLAFRGATWSVDAHEFFSVFGCLLLNTLALSFFVDCVQNRLHPRFLFAAYFVPLSVNISAALFGTELNSRFFRILYATPFNNTGIMLRTVFTRGTYQKYRFTIAINVAWTVLWWFLSTFLIARKARLVAAGKITMVNVPPPPSPPATAAVSEPASDGPAHAATNAAPSTAHSLVGSEKGPSRTPLSASTTPRASDVEASPQGHGPDTEDTDSDKGGR</sequence>
<feature type="compositionally biased region" description="Low complexity" evidence="1">
    <location>
        <begin position="436"/>
        <end position="462"/>
    </location>
</feature>
<dbReference type="PANTHER" id="PTHR34814">
    <property type="entry name" value="NITROSOGUANIDINE RESISTANCE PROTEIN SNG1"/>
    <property type="match status" value="1"/>
</dbReference>
<feature type="transmembrane region" description="Helical" evidence="2">
    <location>
        <begin position="273"/>
        <end position="294"/>
    </location>
</feature>
<reference evidence="4" key="1">
    <citation type="submission" date="2022-07" db="EMBL/GenBank/DDBJ databases">
        <title>Phylogenomic reconstructions and comparative analyses of Kickxellomycotina fungi.</title>
        <authorList>
            <person name="Reynolds N.K."/>
            <person name="Stajich J.E."/>
            <person name="Barry K."/>
            <person name="Grigoriev I.V."/>
            <person name="Crous P."/>
            <person name="Smith M.E."/>
        </authorList>
    </citation>
    <scope>NUCLEOTIDE SEQUENCE</scope>
    <source>
        <strain evidence="4">NBRC 105414</strain>
    </source>
</reference>
<keyword evidence="5" id="KW-1185">Reference proteome</keyword>
<dbReference type="OrthoDB" id="2140105at2759"/>
<dbReference type="GO" id="GO:0016020">
    <property type="term" value="C:membrane"/>
    <property type="evidence" value="ECO:0007669"/>
    <property type="project" value="TreeGrafter"/>
</dbReference>
<evidence type="ECO:0000313" key="4">
    <source>
        <dbReference type="EMBL" id="KAJ2784034.1"/>
    </source>
</evidence>
<feature type="transmembrane region" description="Helical" evidence="2">
    <location>
        <begin position="393"/>
        <end position="412"/>
    </location>
</feature>
<evidence type="ECO:0000256" key="2">
    <source>
        <dbReference type="SAM" id="Phobius"/>
    </source>
</evidence>
<feature type="region of interest" description="Disordered" evidence="1">
    <location>
        <begin position="432"/>
        <end position="507"/>
    </location>
</feature>
<feature type="compositionally biased region" description="Polar residues" evidence="1">
    <location>
        <begin position="473"/>
        <end position="482"/>
    </location>
</feature>
<evidence type="ECO:0000256" key="1">
    <source>
        <dbReference type="SAM" id="MobiDB-lite"/>
    </source>
</evidence>
<evidence type="ECO:0000259" key="3">
    <source>
        <dbReference type="Pfam" id="PF12051"/>
    </source>
</evidence>
<feature type="transmembrane region" description="Helical" evidence="2">
    <location>
        <begin position="306"/>
        <end position="324"/>
    </location>
</feature>